<gene>
    <name evidence="4" type="ORF">OTU49_001445</name>
</gene>
<keyword evidence="1" id="KW-0378">Hydrolase</keyword>
<evidence type="ECO:0000313" key="5">
    <source>
        <dbReference type="Proteomes" id="UP001445076"/>
    </source>
</evidence>
<dbReference type="PANTHER" id="PTHR11905">
    <property type="entry name" value="ADAM A DISINTEGRIN AND METALLOPROTEASE DOMAIN"/>
    <property type="match status" value="1"/>
</dbReference>
<feature type="non-terminal residue" evidence="4">
    <location>
        <position position="178"/>
    </location>
</feature>
<dbReference type="InterPro" id="IPR002870">
    <property type="entry name" value="Peptidase_M12B_N"/>
</dbReference>
<feature type="non-terminal residue" evidence="4">
    <location>
        <position position="1"/>
    </location>
</feature>
<proteinExistence type="predicted"/>
<keyword evidence="1" id="KW-0645">Protease</keyword>
<name>A0AAW0XF49_CHEQU</name>
<protein>
    <recommendedName>
        <fullName evidence="3">Peptidase M12B propeptide domain-containing protein</fullName>
    </recommendedName>
</protein>
<keyword evidence="5" id="KW-1185">Reference proteome</keyword>
<dbReference type="EMBL" id="JARKIK010000026">
    <property type="protein sequence ID" value="KAK8742952.1"/>
    <property type="molecule type" value="Genomic_DNA"/>
</dbReference>
<dbReference type="PANTHER" id="PTHR11905:SF159">
    <property type="entry name" value="ADAM METALLOPROTEASE"/>
    <property type="match status" value="1"/>
</dbReference>
<feature type="domain" description="Peptidase M12B propeptide" evidence="3">
    <location>
        <begin position="10"/>
        <end position="98"/>
    </location>
</feature>
<comment type="caution">
    <text evidence="4">The sequence shown here is derived from an EMBL/GenBank/DDBJ whole genome shotgun (WGS) entry which is preliminary data.</text>
</comment>
<sequence>GERGGASQEFSHHIITSPRLIHSRTKRHITTTAHKDGHIHDVTLGINMGDEDVLVDLQLNRDLLPKDYFEKYYHNGSQYVHRPDPEMAGMCHYQGVIRGRPGSWAALSTCHGISGVVFDGQDMHYVERVPETPVAIDSPHYIFKHSNIIPQNFSCGYSGKPHPVRDLFHDENFTRLLR</sequence>
<evidence type="ECO:0000256" key="1">
    <source>
        <dbReference type="ARBA" id="ARBA00023049"/>
    </source>
</evidence>
<dbReference type="GO" id="GO:0008237">
    <property type="term" value="F:metallopeptidase activity"/>
    <property type="evidence" value="ECO:0007669"/>
    <property type="project" value="UniProtKB-KW"/>
</dbReference>
<evidence type="ECO:0000256" key="2">
    <source>
        <dbReference type="ARBA" id="ARBA00023157"/>
    </source>
</evidence>
<evidence type="ECO:0000259" key="3">
    <source>
        <dbReference type="Pfam" id="PF01562"/>
    </source>
</evidence>
<keyword evidence="1" id="KW-0482">Metalloprotease</keyword>
<dbReference type="Pfam" id="PF01562">
    <property type="entry name" value="Pep_M12B_propep"/>
    <property type="match status" value="1"/>
</dbReference>
<dbReference type="GO" id="GO:0006509">
    <property type="term" value="P:membrane protein ectodomain proteolysis"/>
    <property type="evidence" value="ECO:0007669"/>
    <property type="project" value="TreeGrafter"/>
</dbReference>
<organism evidence="4 5">
    <name type="scientific">Cherax quadricarinatus</name>
    <name type="common">Australian red claw crayfish</name>
    <dbReference type="NCBI Taxonomy" id="27406"/>
    <lineage>
        <taxon>Eukaryota</taxon>
        <taxon>Metazoa</taxon>
        <taxon>Ecdysozoa</taxon>
        <taxon>Arthropoda</taxon>
        <taxon>Crustacea</taxon>
        <taxon>Multicrustacea</taxon>
        <taxon>Malacostraca</taxon>
        <taxon>Eumalacostraca</taxon>
        <taxon>Eucarida</taxon>
        <taxon>Decapoda</taxon>
        <taxon>Pleocyemata</taxon>
        <taxon>Astacidea</taxon>
        <taxon>Parastacoidea</taxon>
        <taxon>Parastacidae</taxon>
        <taxon>Cherax</taxon>
    </lineage>
</organism>
<dbReference type="AlphaFoldDB" id="A0AAW0XF49"/>
<reference evidence="4 5" key="1">
    <citation type="journal article" date="2024" name="BMC Genomics">
        <title>Genome assembly of redclaw crayfish (Cherax quadricarinatus) provides insights into its immune adaptation and hypoxia tolerance.</title>
        <authorList>
            <person name="Liu Z."/>
            <person name="Zheng J."/>
            <person name="Li H."/>
            <person name="Fang K."/>
            <person name="Wang S."/>
            <person name="He J."/>
            <person name="Zhou D."/>
            <person name="Weng S."/>
            <person name="Chi M."/>
            <person name="Gu Z."/>
            <person name="He J."/>
            <person name="Li F."/>
            <person name="Wang M."/>
        </authorList>
    </citation>
    <scope>NUCLEOTIDE SEQUENCE [LARGE SCALE GENOMIC DNA]</scope>
    <source>
        <strain evidence="4">ZL_2023a</strain>
    </source>
</reference>
<dbReference type="Proteomes" id="UP001445076">
    <property type="component" value="Unassembled WGS sequence"/>
</dbReference>
<evidence type="ECO:0000313" key="4">
    <source>
        <dbReference type="EMBL" id="KAK8742952.1"/>
    </source>
</evidence>
<accession>A0AAW0XF49</accession>
<keyword evidence="2" id="KW-1015">Disulfide bond</keyword>